<dbReference type="InterPro" id="IPR018212">
    <property type="entry name" value="Na/solute_symporter_CS"/>
</dbReference>
<comment type="similarity">
    <text evidence="2 6">Belongs to the sodium:solute symporter (SSF) (TC 2.A.21) family.</text>
</comment>
<evidence type="ECO:0000256" key="7">
    <source>
        <dbReference type="SAM" id="MobiDB-lite"/>
    </source>
</evidence>
<feature type="region of interest" description="Disordered" evidence="7">
    <location>
        <begin position="582"/>
        <end position="646"/>
    </location>
</feature>
<feature type="transmembrane region" description="Helical" evidence="8">
    <location>
        <begin position="487"/>
        <end position="509"/>
    </location>
</feature>
<name>A0AAW0SWX1_SCYPA</name>
<dbReference type="PANTHER" id="PTHR11819:SF195">
    <property type="entry name" value="SODIUM_GLUCOSE COTRANSPORTER 4"/>
    <property type="match status" value="1"/>
</dbReference>
<gene>
    <name evidence="9" type="ORF">O3P69_019323</name>
</gene>
<dbReference type="AlphaFoldDB" id="A0AAW0SWX1"/>
<dbReference type="InterPro" id="IPR001734">
    <property type="entry name" value="Na/solute_symporter"/>
</dbReference>
<evidence type="ECO:0000256" key="4">
    <source>
        <dbReference type="ARBA" id="ARBA00022989"/>
    </source>
</evidence>
<feature type="transmembrane region" description="Helical" evidence="8">
    <location>
        <begin position="56"/>
        <end position="75"/>
    </location>
</feature>
<feature type="transmembrane region" description="Helical" evidence="8">
    <location>
        <begin position="95"/>
        <end position="118"/>
    </location>
</feature>
<dbReference type="Proteomes" id="UP001487740">
    <property type="component" value="Unassembled WGS sequence"/>
</dbReference>
<sequence>MAGLTLVEEGSKLGWPDLVVISCYFVCVLAVGAYSSYRSQRGSVSGYFLASRDMHWLPVGASLFASNIGSGHFIGLAGSGAASGTAVNLYEQGSIYTIIILGWVFVPVYMSAGVYTMPEYLRLRFGGQRIRVYLSFLALMLYIFTKISADLYAGALFMQLALNKSSAEWLYLSILFLLVVAAAFTIAGGLTAVVWTDFVQTALMVVGAFVLMGLAFKEVGGFQALVEKYPLAVASVRALDIHNKSCGLPPSDYMNFLRSSVPGESNYPWTGMIFGLRINSLWYWCTDQVIVQRTLASKNLSHAKAGCILAGYLKFLPLWLLVLPGMAARVLYPDRVACASPEECLAICGSPGGCSNIAYAELVINLLPTGLAGLMLAVMMAALMTSLTSIFNSASTIFTLDVWILLRGRIGQCAGCKGRPSDKELLIVGRVFVVVLVAISVVWIPVIQFSGNSQLFDYIQSISSFLAPPIAAVFLLAVFWTRANEAGAFWGLMAGLAIGLLRFILQFAYVVPPCGSGEGDPRPWVIRALVVNVHYLNFSMVLFAVTGLVTVAGSLLTPPIPEDCLYRLTFWSRKDTRVRCSLKAPLPPVGRPPPGDRDGEKSAKRRRRGRKGRGGGGGGGGDEEEEEGSRKSSRDFEGVAILEKDS</sequence>
<protein>
    <submittedName>
        <fullName evidence="9">Uncharacterized protein</fullName>
    </submittedName>
</protein>
<feature type="compositionally biased region" description="Basic and acidic residues" evidence="7">
    <location>
        <begin position="628"/>
        <end position="646"/>
    </location>
</feature>
<feature type="compositionally biased region" description="Basic residues" evidence="7">
    <location>
        <begin position="603"/>
        <end position="613"/>
    </location>
</feature>
<feature type="transmembrane region" description="Helical" evidence="8">
    <location>
        <begin position="169"/>
        <end position="191"/>
    </location>
</feature>
<feature type="transmembrane region" description="Helical" evidence="8">
    <location>
        <begin position="425"/>
        <end position="446"/>
    </location>
</feature>
<evidence type="ECO:0000256" key="6">
    <source>
        <dbReference type="RuleBase" id="RU362091"/>
    </source>
</evidence>
<dbReference type="GO" id="GO:0005886">
    <property type="term" value="C:plasma membrane"/>
    <property type="evidence" value="ECO:0007669"/>
    <property type="project" value="TreeGrafter"/>
</dbReference>
<evidence type="ECO:0000313" key="9">
    <source>
        <dbReference type="EMBL" id="KAK8379347.1"/>
    </source>
</evidence>
<keyword evidence="5 8" id="KW-0472">Membrane</keyword>
<evidence type="ECO:0000256" key="5">
    <source>
        <dbReference type="ARBA" id="ARBA00023136"/>
    </source>
</evidence>
<evidence type="ECO:0000313" key="10">
    <source>
        <dbReference type="Proteomes" id="UP001487740"/>
    </source>
</evidence>
<dbReference type="PANTHER" id="PTHR11819">
    <property type="entry name" value="SOLUTE CARRIER FAMILY 5"/>
    <property type="match status" value="1"/>
</dbReference>
<dbReference type="EMBL" id="JARAKH010000043">
    <property type="protein sequence ID" value="KAK8379347.1"/>
    <property type="molecule type" value="Genomic_DNA"/>
</dbReference>
<evidence type="ECO:0000256" key="2">
    <source>
        <dbReference type="ARBA" id="ARBA00006434"/>
    </source>
</evidence>
<dbReference type="GO" id="GO:0005412">
    <property type="term" value="F:D-glucose:sodium symporter activity"/>
    <property type="evidence" value="ECO:0007669"/>
    <property type="project" value="TreeGrafter"/>
</dbReference>
<organism evidence="9 10">
    <name type="scientific">Scylla paramamosain</name>
    <name type="common">Mud crab</name>
    <dbReference type="NCBI Taxonomy" id="85552"/>
    <lineage>
        <taxon>Eukaryota</taxon>
        <taxon>Metazoa</taxon>
        <taxon>Ecdysozoa</taxon>
        <taxon>Arthropoda</taxon>
        <taxon>Crustacea</taxon>
        <taxon>Multicrustacea</taxon>
        <taxon>Malacostraca</taxon>
        <taxon>Eumalacostraca</taxon>
        <taxon>Eucarida</taxon>
        <taxon>Decapoda</taxon>
        <taxon>Pleocyemata</taxon>
        <taxon>Brachyura</taxon>
        <taxon>Eubrachyura</taxon>
        <taxon>Portunoidea</taxon>
        <taxon>Portunidae</taxon>
        <taxon>Portuninae</taxon>
        <taxon>Scylla</taxon>
    </lineage>
</organism>
<feature type="transmembrane region" description="Helical" evidence="8">
    <location>
        <begin position="15"/>
        <end position="35"/>
    </location>
</feature>
<feature type="transmembrane region" description="Helical" evidence="8">
    <location>
        <begin position="458"/>
        <end position="480"/>
    </location>
</feature>
<accession>A0AAW0SWX1</accession>
<comment type="caution">
    <text evidence="9">The sequence shown here is derived from an EMBL/GenBank/DDBJ whole genome shotgun (WGS) entry which is preliminary data.</text>
</comment>
<dbReference type="Pfam" id="PF00474">
    <property type="entry name" value="SSF"/>
    <property type="match status" value="1"/>
</dbReference>
<comment type="subcellular location">
    <subcellularLocation>
        <location evidence="1">Membrane</location>
        <topology evidence="1">Multi-pass membrane protein</topology>
    </subcellularLocation>
</comment>
<keyword evidence="4 8" id="KW-1133">Transmembrane helix</keyword>
<dbReference type="PROSITE" id="PS50283">
    <property type="entry name" value="NA_SOLUT_SYMP_3"/>
    <property type="match status" value="1"/>
</dbReference>
<proteinExistence type="inferred from homology"/>
<dbReference type="PROSITE" id="PS00457">
    <property type="entry name" value="NA_SOLUT_SYMP_2"/>
    <property type="match status" value="1"/>
</dbReference>
<feature type="transmembrane region" description="Helical" evidence="8">
    <location>
        <begin position="306"/>
        <end position="327"/>
    </location>
</feature>
<evidence type="ECO:0000256" key="1">
    <source>
        <dbReference type="ARBA" id="ARBA00004141"/>
    </source>
</evidence>
<evidence type="ECO:0000256" key="8">
    <source>
        <dbReference type="SAM" id="Phobius"/>
    </source>
</evidence>
<evidence type="ECO:0000256" key="3">
    <source>
        <dbReference type="ARBA" id="ARBA00022692"/>
    </source>
</evidence>
<keyword evidence="10" id="KW-1185">Reference proteome</keyword>
<keyword evidence="3 8" id="KW-0812">Transmembrane</keyword>
<feature type="transmembrane region" description="Helical" evidence="8">
    <location>
        <begin position="198"/>
        <end position="216"/>
    </location>
</feature>
<feature type="transmembrane region" description="Helical" evidence="8">
    <location>
        <begin position="371"/>
        <end position="404"/>
    </location>
</feature>
<dbReference type="NCBIfam" id="TIGR00813">
    <property type="entry name" value="sss"/>
    <property type="match status" value="1"/>
</dbReference>
<dbReference type="Gene3D" id="1.20.1730.10">
    <property type="entry name" value="Sodium/glucose cotransporter"/>
    <property type="match status" value="1"/>
</dbReference>
<feature type="transmembrane region" description="Helical" evidence="8">
    <location>
        <begin position="529"/>
        <end position="557"/>
    </location>
</feature>
<feature type="transmembrane region" description="Helical" evidence="8">
    <location>
        <begin position="130"/>
        <end position="149"/>
    </location>
</feature>
<reference evidence="9 10" key="1">
    <citation type="submission" date="2023-03" db="EMBL/GenBank/DDBJ databases">
        <title>High-quality genome of Scylla paramamosain provides insights in environmental adaptation.</title>
        <authorList>
            <person name="Zhang L."/>
        </authorList>
    </citation>
    <scope>NUCLEOTIDE SEQUENCE [LARGE SCALE GENOMIC DNA]</scope>
    <source>
        <strain evidence="9">LZ_2023a</strain>
        <tissue evidence="9">Muscle</tissue>
    </source>
</reference>
<dbReference type="InterPro" id="IPR038377">
    <property type="entry name" value="Na/Glc_symporter_sf"/>
</dbReference>